<sequence length="271" mass="30271">MSPAVPLSRLSLIRPISPWLRLTAIIGMACALMACESRQVASPASAPAVLSPEDVKRQQFNAFVARFQSILGNRALEANSEDLTGEVRLRIKIDRNNEVFSCETQAMGLATANAPLAELSKKVCWSAVFPVVPADRLNKDGNVEIVAPLIYLPMNDILRLSMQPRYQQYTQSRYFAERTLLKAPPNSIGVVTFEYLANRQGKVEECVVNLERHRERPEAFKYDNVLQSRLTEQCKHLDLAQMPGFSVDETGVSRGAVAFEYSPWMAGPRSR</sequence>
<evidence type="ECO:0000313" key="2">
    <source>
        <dbReference type="Proteomes" id="UP000182332"/>
    </source>
</evidence>
<dbReference type="OrthoDB" id="6890721at2"/>
<name>A0A1I0ASN0_9PSED</name>
<dbReference type="EMBL" id="FOHW01000004">
    <property type="protein sequence ID" value="SES97425.1"/>
    <property type="molecule type" value="Genomic_DNA"/>
</dbReference>
<gene>
    <name evidence="1" type="ORF">SAMN05216197_104155</name>
</gene>
<dbReference type="RefSeq" id="WP_074885762.1">
    <property type="nucleotide sequence ID" value="NZ_FOHW01000004.1"/>
</dbReference>
<evidence type="ECO:0000313" key="1">
    <source>
        <dbReference type="EMBL" id="SES97425.1"/>
    </source>
</evidence>
<proteinExistence type="predicted"/>
<dbReference type="AlphaFoldDB" id="A0A1I0ASN0"/>
<dbReference type="Proteomes" id="UP000182332">
    <property type="component" value="Unassembled WGS sequence"/>
</dbReference>
<protein>
    <submittedName>
        <fullName evidence="1">Uncharacterized protein</fullName>
    </submittedName>
</protein>
<organism evidence="1 2">
    <name type="scientific">Pseudomonas graminis</name>
    <dbReference type="NCBI Taxonomy" id="158627"/>
    <lineage>
        <taxon>Bacteria</taxon>
        <taxon>Pseudomonadati</taxon>
        <taxon>Pseudomonadota</taxon>
        <taxon>Gammaproteobacteria</taxon>
        <taxon>Pseudomonadales</taxon>
        <taxon>Pseudomonadaceae</taxon>
        <taxon>Pseudomonas</taxon>
    </lineage>
</organism>
<reference evidence="1 2" key="1">
    <citation type="submission" date="2016-10" db="EMBL/GenBank/DDBJ databases">
        <authorList>
            <person name="de Groot N.N."/>
        </authorList>
    </citation>
    <scope>NUCLEOTIDE SEQUENCE [LARGE SCALE GENOMIC DNA]</scope>
    <source>
        <strain evidence="1 2">DSM 11363</strain>
    </source>
</reference>
<accession>A0A1I0ASN0</accession>